<dbReference type="EMBL" id="BPVZ01000042">
    <property type="protein sequence ID" value="GKV14894.1"/>
    <property type="molecule type" value="Genomic_DNA"/>
</dbReference>
<evidence type="ECO:0000313" key="2">
    <source>
        <dbReference type="Proteomes" id="UP001054252"/>
    </source>
</evidence>
<dbReference type="Proteomes" id="UP001054252">
    <property type="component" value="Unassembled WGS sequence"/>
</dbReference>
<name>A0AAV5JU70_9ROSI</name>
<keyword evidence="2" id="KW-1185">Reference proteome</keyword>
<dbReference type="PANTHER" id="PTHR33233">
    <property type="entry name" value="ENDONUCLEASE/EXONUCLEASE/PHOSPHATASE"/>
    <property type="match status" value="1"/>
</dbReference>
<evidence type="ECO:0000313" key="1">
    <source>
        <dbReference type="EMBL" id="GKV14894.1"/>
    </source>
</evidence>
<dbReference type="AlphaFoldDB" id="A0AAV5JU70"/>
<comment type="caution">
    <text evidence="1">The sequence shown here is derived from an EMBL/GenBank/DDBJ whole genome shotgun (WGS) entry which is preliminary data.</text>
</comment>
<evidence type="ECO:0008006" key="3">
    <source>
        <dbReference type="Google" id="ProtNLM"/>
    </source>
</evidence>
<proteinExistence type="predicted"/>
<accession>A0AAV5JU70</accession>
<organism evidence="1 2">
    <name type="scientific">Rubroshorea leprosula</name>
    <dbReference type="NCBI Taxonomy" id="152421"/>
    <lineage>
        <taxon>Eukaryota</taxon>
        <taxon>Viridiplantae</taxon>
        <taxon>Streptophyta</taxon>
        <taxon>Embryophyta</taxon>
        <taxon>Tracheophyta</taxon>
        <taxon>Spermatophyta</taxon>
        <taxon>Magnoliopsida</taxon>
        <taxon>eudicotyledons</taxon>
        <taxon>Gunneridae</taxon>
        <taxon>Pentapetalae</taxon>
        <taxon>rosids</taxon>
        <taxon>malvids</taxon>
        <taxon>Malvales</taxon>
        <taxon>Dipterocarpaceae</taxon>
        <taxon>Rubroshorea</taxon>
    </lineage>
</organism>
<sequence>MDGKVDKGKKEMSLKTQRSIIQMKHYFGDLGASSSSNRDIKKGWDLQYVKPQEPTGAVVITKDEWREFQVPKVFMLRNGVFLFDFSNGDANKIPFWIQFLELHLSLWNPESLGKLASYVGIPIATNALTTKRQRVAYARMLVETEIMDTLPHVMPVVGPQGVFQQPVVFEWEPKRCGKCRNLGHEEKNCNAKAKKVWVPKKPVKEQVIKHMVGSKPPLENDELWGAEVQTVANSSNEK</sequence>
<dbReference type="PANTHER" id="PTHR33233:SF17">
    <property type="entry name" value="DUF4283 DOMAIN-CONTAINING PROTEIN"/>
    <property type="match status" value="1"/>
</dbReference>
<protein>
    <recommendedName>
        <fullName evidence="3">DUF4283 domain-containing protein</fullName>
    </recommendedName>
</protein>
<reference evidence="1 2" key="1">
    <citation type="journal article" date="2021" name="Commun. Biol.">
        <title>The genome of Shorea leprosula (Dipterocarpaceae) highlights the ecological relevance of drought in aseasonal tropical rainforests.</title>
        <authorList>
            <person name="Ng K.K.S."/>
            <person name="Kobayashi M.J."/>
            <person name="Fawcett J.A."/>
            <person name="Hatakeyama M."/>
            <person name="Paape T."/>
            <person name="Ng C.H."/>
            <person name="Ang C.C."/>
            <person name="Tnah L.H."/>
            <person name="Lee C.T."/>
            <person name="Nishiyama T."/>
            <person name="Sese J."/>
            <person name="O'Brien M.J."/>
            <person name="Copetti D."/>
            <person name="Mohd Noor M.I."/>
            <person name="Ong R.C."/>
            <person name="Putra M."/>
            <person name="Sireger I.Z."/>
            <person name="Indrioko S."/>
            <person name="Kosugi Y."/>
            <person name="Izuno A."/>
            <person name="Isagi Y."/>
            <person name="Lee S.L."/>
            <person name="Shimizu K.K."/>
        </authorList>
    </citation>
    <scope>NUCLEOTIDE SEQUENCE [LARGE SCALE GENOMIC DNA]</scope>
    <source>
        <strain evidence="1">214</strain>
    </source>
</reference>
<gene>
    <name evidence="1" type="ORF">SLEP1_g25697</name>
</gene>